<dbReference type="AlphaFoldDB" id="A0AAD2HTQ1"/>
<name>A0AAD2HTQ1_9AGAR</name>
<keyword evidence="1" id="KW-0732">Signal</keyword>
<evidence type="ECO:0000313" key="3">
    <source>
        <dbReference type="Proteomes" id="UP001295794"/>
    </source>
</evidence>
<evidence type="ECO:0000313" key="2">
    <source>
        <dbReference type="EMBL" id="CAK5279962.1"/>
    </source>
</evidence>
<reference evidence="2" key="1">
    <citation type="submission" date="2023-11" db="EMBL/GenBank/DDBJ databases">
        <authorList>
            <person name="De Vega J J."/>
            <person name="De Vega J J."/>
        </authorList>
    </citation>
    <scope>NUCLEOTIDE SEQUENCE</scope>
</reference>
<organism evidence="2 3">
    <name type="scientific">Mycena citricolor</name>
    <dbReference type="NCBI Taxonomy" id="2018698"/>
    <lineage>
        <taxon>Eukaryota</taxon>
        <taxon>Fungi</taxon>
        <taxon>Dikarya</taxon>
        <taxon>Basidiomycota</taxon>
        <taxon>Agaricomycotina</taxon>
        <taxon>Agaricomycetes</taxon>
        <taxon>Agaricomycetidae</taxon>
        <taxon>Agaricales</taxon>
        <taxon>Marasmiineae</taxon>
        <taxon>Mycenaceae</taxon>
        <taxon>Mycena</taxon>
    </lineage>
</organism>
<keyword evidence="3" id="KW-1185">Reference proteome</keyword>
<sequence>MFIKILIFIMDYPTHVAAESAAHVIKFHNSLDLLDGTVKRRKEYELLFVDEPIRSVDLNVLVFDTIVAPTRLDEAEHGLLVLPGAKLTVGTTYFGPSENEHRKAESSSLLLAAATDVGFFFNCDLSATNIETLSVKPYKRCASLARGKDTPKQ</sequence>
<dbReference type="Proteomes" id="UP001295794">
    <property type="component" value="Unassembled WGS sequence"/>
</dbReference>
<gene>
    <name evidence="2" type="ORF">MYCIT1_LOCUS30348</name>
</gene>
<dbReference type="EMBL" id="CAVNYO010000440">
    <property type="protein sequence ID" value="CAK5279962.1"/>
    <property type="molecule type" value="Genomic_DNA"/>
</dbReference>
<feature type="chain" id="PRO_5041997501" evidence="1">
    <location>
        <begin position="19"/>
        <end position="153"/>
    </location>
</feature>
<accession>A0AAD2HTQ1</accession>
<feature type="signal peptide" evidence="1">
    <location>
        <begin position="1"/>
        <end position="18"/>
    </location>
</feature>
<evidence type="ECO:0000256" key="1">
    <source>
        <dbReference type="SAM" id="SignalP"/>
    </source>
</evidence>
<comment type="caution">
    <text evidence="2">The sequence shown here is derived from an EMBL/GenBank/DDBJ whole genome shotgun (WGS) entry which is preliminary data.</text>
</comment>
<proteinExistence type="predicted"/>
<protein>
    <submittedName>
        <fullName evidence="2">Uncharacterized protein</fullName>
    </submittedName>
</protein>